<evidence type="ECO:0000256" key="1">
    <source>
        <dbReference type="SAM" id="MobiDB-lite"/>
    </source>
</evidence>
<reference evidence="2" key="1">
    <citation type="submission" date="2021-05" db="EMBL/GenBank/DDBJ databases">
        <authorList>
            <person name="Alioto T."/>
            <person name="Alioto T."/>
            <person name="Gomez Garrido J."/>
        </authorList>
    </citation>
    <scope>NUCLEOTIDE SEQUENCE</scope>
</reference>
<organism evidence="2">
    <name type="scientific">Culex pipiens</name>
    <name type="common">House mosquito</name>
    <dbReference type="NCBI Taxonomy" id="7175"/>
    <lineage>
        <taxon>Eukaryota</taxon>
        <taxon>Metazoa</taxon>
        <taxon>Ecdysozoa</taxon>
        <taxon>Arthropoda</taxon>
        <taxon>Hexapoda</taxon>
        <taxon>Insecta</taxon>
        <taxon>Pterygota</taxon>
        <taxon>Neoptera</taxon>
        <taxon>Endopterygota</taxon>
        <taxon>Diptera</taxon>
        <taxon>Nematocera</taxon>
        <taxon>Culicoidea</taxon>
        <taxon>Culicidae</taxon>
        <taxon>Culicinae</taxon>
        <taxon>Culicini</taxon>
        <taxon>Culex</taxon>
        <taxon>Culex</taxon>
    </lineage>
</organism>
<feature type="region of interest" description="Disordered" evidence="1">
    <location>
        <begin position="65"/>
        <end position="100"/>
    </location>
</feature>
<proteinExistence type="predicted"/>
<dbReference type="EMBL" id="HBUE01344163">
    <property type="protein sequence ID" value="CAG6599803.1"/>
    <property type="molecule type" value="Transcribed_RNA"/>
</dbReference>
<dbReference type="EMBL" id="HBUE01040051">
    <property type="protein sequence ID" value="CAG6460283.1"/>
    <property type="molecule type" value="Transcribed_RNA"/>
</dbReference>
<evidence type="ECO:0000313" key="2">
    <source>
        <dbReference type="EMBL" id="CAG6599803.1"/>
    </source>
</evidence>
<feature type="region of interest" description="Disordered" evidence="1">
    <location>
        <begin position="23"/>
        <end position="45"/>
    </location>
</feature>
<sequence length="100" mass="11574">MERVLRADRPHHQLLQVCERGAAPDVRPSAHHVRHEPEEAGRGGWRRQVRDQQWWRWQRKWPRNFRGGRHRHRDADSRHGGGRGDTAGGHVVADFGGAAQ</sequence>
<accession>A0A8D8L119</accession>
<dbReference type="EMBL" id="HBUE01237232">
    <property type="protein sequence ID" value="CAG6547599.1"/>
    <property type="molecule type" value="Transcribed_RNA"/>
</dbReference>
<dbReference type="AlphaFoldDB" id="A0A8D8L119"/>
<protein>
    <submittedName>
        <fullName evidence="2">(northern house mosquito) hypothetical protein</fullName>
    </submittedName>
</protein>
<name>A0A8D8L119_CULPI</name>
<dbReference type="EMBL" id="HBUE01040052">
    <property type="protein sequence ID" value="CAG6460286.1"/>
    <property type="molecule type" value="Transcribed_RNA"/>
</dbReference>